<evidence type="ECO:0000259" key="11">
    <source>
        <dbReference type="SMART" id="SM01156"/>
    </source>
</evidence>
<dbReference type="Pfam" id="PF08216">
    <property type="entry name" value="CTNNBL"/>
    <property type="match status" value="1"/>
</dbReference>
<dbReference type="GO" id="GO:0005681">
    <property type="term" value="C:spliceosomal complex"/>
    <property type="evidence" value="ECO:0007669"/>
    <property type="project" value="TreeGrafter"/>
</dbReference>
<sequence length="568" mass="65504">MDIGELLSFKPLNTPKRHQPGDLDDEEENEFDHKQKKMRKLAKIRAAEIEKMENERREKQEKERLKKEEKQDAILKLVENSEPTENDVLDEATLKKMLLLFEKRALKNQEMRIKFPDTPERFMESEVELHEAIQELHAIATVPDLYPVMVELNAISSLLELLSHENTDISVAVVNLLQELSDVDILNESAEGADALVEELLKHQITSLLLHNLQRLDENVKEEADGVHNTLAIIENLLELRPQLVTEIGKQGLMQWLLKRLKAKLPAEQNKLYATEILSILLQNNNDNKILLGELGGIDILLQQLAQFKRHDPNSAEECEIMENLFDALCCSLMITANKDFFLKGEGLQLMNLMLREKKMSRNGSLKVVNYALVGQDGKENCNKFVDILGLRTIFPLFMKTPRKNRKKILTAEEHEEHVVSIISSMLRNCRGPQRSRLLSKFSENDHEKVDRLLELHFKYMEKVDAIDNEIEQLAAKEEDLNEDEMYLKRLEGGLFTLQLIDYIMLEICSGGPPSVKQRVTLILNQRGASLKTIRHIMREYAGNLGDEGDSDWKEQEQQHILQLVDRF</sequence>
<comment type="function">
    <text evidence="6">Component of the PRP19-CDC5L complex that forms an integral part of the spliceosome and is required for activating pre-mRNA splicing. Participates in AID/AICDA-mediated somatic hypermutation (SHM) and class-switch recombination (CSR), 2 processes resulting in the production of high-affinity, mutated isotype-switched antibodies.</text>
</comment>
<evidence type="ECO:0000256" key="2">
    <source>
        <dbReference type="ARBA" id="ARBA00022553"/>
    </source>
</evidence>
<feature type="domain" description="Beta-catenin-like protein 1 N-terminal" evidence="11">
    <location>
        <begin position="67"/>
        <end position="174"/>
    </location>
</feature>
<dbReference type="Gene3D" id="1.25.10.10">
    <property type="entry name" value="Leucine-rich Repeat Variant"/>
    <property type="match status" value="1"/>
</dbReference>
<dbReference type="KEGG" id="clec:106663619"/>
<dbReference type="PANTHER" id="PTHR14978">
    <property type="entry name" value="BETA-CATENIN-LIKE PROTEIN 1 NUCLEAR ASSOCIATED PROTEIN"/>
    <property type="match status" value="1"/>
</dbReference>
<evidence type="ECO:0000256" key="10">
    <source>
        <dbReference type="SAM" id="MobiDB-lite"/>
    </source>
</evidence>
<dbReference type="FunFam" id="1.25.10.10:FF:001136">
    <property type="entry name" value="Beta-catenin-like protein 1"/>
    <property type="match status" value="1"/>
</dbReference>
<evidence type="ECO:0000256" key="9">
    <source>
        <dbReference type="ARBA" id="ARBA00083862"/>
    </source>
</evidence>
<dbReference type="SMART" id="SM01156">
    <property type="entry name" value="DUF1716"/>
    <property type="match status" value="1"/>
</dbReference>
<organism evidence="12 13">
    <name type="scientific">Cimex lectularius</name>
    <name type="common">Bed bug</name>
    <name type="synonym">Acanthia lectularia</name>
    <dbReference type="NCBI Taxonomy" id="79782"/>
    <lineage>
        <taxon>Eukaryota</taxon>
        <taxon>Metazoa</taxon>
        <taxon>Ecdysozoa</taxon>
        <taxon>Arthropoda</taxon>
        <taxon>Hexapoda</taxon>
        <taxon>Insecta</taxon>
        <taxon>Pterygota</taxon>
        <taxon>Neoptera</taxon>
        <taxon>Paraneoptera</taxon>
        <taxon>Hemiptera</taxon>
        <taxon>Heteroptera</taxon>
        <taxon>Panheteroptera</taxon>
        <taxon>Cimicomorpha</taxon>
        <taxon>Cimicidae</taxon>
        <taxon>Cimex</taxon>
    </lineage>
</organism>
<dbReference type="EnsemblMetazoa" id="XM_014388569.2">
    <property type="protein sequence ID" value="XP_014244055.1"/>
    <property type="gene ID" value="LOC106663619"/>
</dbReference>
<dbReference type="RefSeq" id="XP_014244056.1">
    <property type="nucleotide sequence ID" value="XM_014388570.1"/>
</dbReference>
<evidence type="ECO:0000256" key="1">
    <source>
        <dbReference type="ARBA" id="ARBA00004123"/>
    </source>
</evidence>
<evidence type="ECO:0000313" key="12">
    <source>
        <dbReference type="EnsemblMetazoa" id="XP_014244055.1"/>
    </source>
</evidence>
<dbReference type="GO" id="GO:0010467">
    <property type="term" value="P:gene expression"/>
    <property type="evidence" value="ECO:0007669"/>
    <property type="project" value="UniProtKB-ARBA"/>
</dbReference>
<evidence type="ECO:0000256" key="6">
    <source>
        <dbReference type="ARBA" id="ARBA00058456"/>
    </source>
</evidence>
<reference evidence="12" key="1">
    <citation type="submission" date="2022-01" db="UniProtKB">
        <authorList>
            <consortium name="EnsemblMetazoa"/>
        </authorList>
    </citation>
    <scope>IDENTIFICATION</scope>
</reference>
<dbReference type="SUPFAM" id="SSF48371">
    <property type="entry name" value="ARM repeat"/>
    <property type="match status" value="1"/>
</dbReference>
<comment type="subunit">
    <text evidence="7">Component of the PRP19-CDC5L splicing complex composed of a core complex comprising a homotetramer of PRPF19, CDC5L, PLRG1 and BCAS2, and at least three less stably associated proteins CTNNBL1, CWC15 and HSPA8. Interacts directly with CWC15 and CDC5L in the complex. Interacts with AICDA; the interaction is important for the antibody diversification activity of AICDA. Interacts with PRPF31 (via its NLS). Interacts (via its N-terminal NLS) with KPNA1 and KPNA2.</text>
</comment>
<dbReference type="InterPro" id="IPR013180">
    <property type="entry name" value="CTNNBL1_N"/>
</dbReference>
<dbReference type="InterPro" id="IPR039678">
    <property type="entry name" value="CTNNBL1"/>
</dbReference>
<evidence type="ECO:0000313" key="13">
    <source>
        <dbReference type="Proteomes" id="UP000494040"/>
    </source>
</evidence>
<dbReference type="OrthoDB" id="1898821at2759"/>
<evidence type="ECO:0000256" key="4">
    <source>
        <dbReference type="ARBA" id="ARBA00023054"/>
    </source>
</evidence>
<dbReference type="EnsemblMetazoa" id="XM_014388570.1">
    <property type="protein sequence ID" value="XP_014244056.1"/>
    <property type="gene ID" value="LOC106663619"/>
</dbReference>
<dbReference type="OMA" id="TDWREQE"/>
<evidence type="ECO:0000256" key="7">
    <source>
        <dbReference type="ARBA" id="ARBA00061776"/>
    </source>
</evidence>
<keyword evidence="3" id="KW-0677">Repeat</keyword>
<evidence type="ECO:0000256" key="8">
    <source>
        <dbReference type="ARBA" id="ARBA00070106"/>
    </source>
</evidence>
<dbReference type="Proteomes" id="UP000494040">
    <property type="component" value="Unassembled WGS sequence"/>
</dbReference>
<feature type="region of interest" description="Disordered" evidence="10">
    <location>
        <begin position="1"/>
        <end position="68"/>
    </location>
</feature>
<keyword evidence="4" id="KW-0175">Coiled coil</keyword>
<proteinExistence type="predicted"/>
<dbReference type="InterPro" id="IPR016024">
    <property type="entry name" value="ARM-type_fold"/>
</dbReference>
<accession>A0A8I6RHK3</accession>
<dbReference type="RefSeq" id="XP_014244055.1">
    <property type="nucleotide sequence ID" value="XM_014388569.2"/>
</dbReference>
<evidence type="ECO:0000256" key="5">
    <source>
        <dbReference type="ARBA" id="ARBA00023242"/>
    </source>
</evidence>
<protein>
    <recommendedName>
        <fullName evidence="8">Beta-catenin-like protein 1</fullName>
    </recommendedName>
    <alternativeName>
        <fullName evidence="9">Nuclear-associated protein</fullName>
    </alternativeName>
</protein>
<keyword evidence="2" id="KW-0597">Phosphoprotein</keyword>
<keyword evidence="5" id="KW-0539">Nucleus</keyword>
<keyword evidence="13" id="KW-1185">Reference proteome</keyword>
<dbReference type="AlphaFoldDB" id="A0A8I6RHK3"/>
<dbReference type="PANTHER" id="PTHR14978:SF0">
    <property type="entry name" value="BETA-CATENIN-LIKE PROTEIN 1"/>
    <property type="match status" value="1"/>
</dbReference>
<name>A0A8I6RHK3_CIMLE</name>
<comment type="subcellular location">
    <subcellularLocation>
        <location evidence="1">Nucleus</location>
    </subcellularLocation>
</comment>
<feature type="compositionally biased region" description="Basic residues" evidence="10">
    <location>
        <begin position="34"/>
        <end position="43"/>
    </location>
</feature>
<dbReference type="GeneID" id="106663619"/>
<feature type="compositionally biased region" description="Basic and acidic residues" evidence="10">
    <location>
        <begin position="45"/>
        <end position="68"/>
    </location>
</feature>
<evidence type="ECO:0000256" key="3">
    <source>
        <dbReference type="ARBA" id="ARBA00022737"/>
    </source>
</evidence>
<dbReference type="InterPro" id="IPR011989">
    <property type="entry name" value="ARM-like"/>
</dbReference>